<evidence type="ECO:0000259" key="1">
    <source>
        <dbReference type="PROSITE" id="PS51352"/>
    </source>
</evidence>
<keyword evidence="2" id="KW-0012">Acyltransferase</keyword>
<gene>
    <name evidence="2" type="ORF">OESDEN_09288</name>
</gene>
<reference evidence="2 3" key="1">
    <citation type="submission" date="2014-03" db="EMBL/GenBank/DDBJ databases">
        <title>Draft genome of the hookworm Oesophagostomum dentatum.</title>
        <authorList>
            <person name="Mitreva M."/>
        </authorList>
    </citation>
    <scope>NUCLEOTIDE SEQUENCE [LARGE SCALE GENOMIC DNA]</scope>
    <source>
        <strain evidence="2 3">OD-Hann</strain>
    </source>
</reference>
<dbReference type="InterPro" id="IPR013766">
    <property type="entry name" value="Thioredoxin_domain"/>
</dbReference>
<dbReference type="GO" id="GO:0045254">
    <property type="term" value="C:pyruvate dehydrogenase complex"/>
    <property type="evidence" value="ECO:0007669"/>
    <property type="project" value="InterPro"/>
</dbReference>
<keyword evidence="3" id="KW-1185">Reference proteome</keyword>
<protein>
    <submittedName>
        <fullName evidence="2">2-oxo acid dehydrogenase acyltransferase</fullName>
    </submittedName>
</protein>
<name>A0A0B1T629_OESDE</name>
<evidence type="ECO:0000313" key="3">
    <source>
        <dbReference type="Proteomes" id="UP000053660"/>
    </source>
</evidence>
<keyword evidence="2" id="KW-0808">Transferase</keyword>
<dbReference type="Proteomes" id="UP000053660">
    <property type="component" value="Unassembled WGS sequence"/>
</dbReference>
<dbReference type="SUPFAM" id="SSF52833">
    <property type="entry name" value="Thioredoxin-like"/>
    <property type="match status" value="1"/>
</dbReference>
<dbReference type="InterPro" id="IPR001078">
    <property type="entry name" value="2-oxoacid_DH_actylTfrase"/>
</dbReference>
<evidence type="ECO:0000313" key="2">
    <source>
        <dbReference type="EMBL" id="KHJ90860.1"/>
    </source>
</evidence>
<sequence>MSLIQAVPEVNVRYSPESQQVSYLPTVDISVAVATPSGLITPIIFSADILGIQDISARVRELATRAKENKLQPQEFQGGTFTVSNLGMFGSVEQFTAIINPPQAAILAVGGTRAELDDNFKPHNKFTATLCYDARAITETSAQRFLDHFAASLSDPDFMMLLMYFSAGWCRSCRMFTPKLRKFYEELDEDRRKNLEVVWVSRDKEAPDQLEYYEKAMPAWYYIPFGDSNIAGFLEKYDVKVIPALKLVNEKGDVVDDRVRSDVEGCSKGDATKCYQKWKEMY</sequence>
<feature type="domain" description="Thioredoxin" evidence="1">
    <location>
        <begin position="128"/>
        <end position="282"/>
    </location>
</feature>
<organism evidence="2 3">
    <name type="scientific">Oesophagostomum dentatum</name>
    <name type="common">Nodular worm</name>
    <dbReference type="NCBI Taxonomy" id="61180"/>
    <lineage>
        <taxon>Eukaryota</taxon>
        <taxon>Metazoa</taxon>
        <taxon>Ecdysozoa</taxon>
        <taxon>Nematoda</taxon>
        <taxon>Chromadorea</taxon>
        <taxon>Rhabditida</taxon>
        <taxon>Rhabditina</taxon>
        <taxon>Rhabditomorpha</taxon>
        <taxon>Strongyloidea</taxon>
        <taxon>Strongylidae</taxon>
        <taxon>Oesophagostomum</taxon>
    </lineage>
</organism>
<dbReference type="PROSITE" id="PS51352">
    <property type="entry name" value="THIOREDOXIN_2"/>
    <property type="match status" value="1"/>
</dbReference>
<dbReference type="AlphaFoldDB" id="A0A0B1T629"/>
<dbReference type="InterPro" id="IPR023213">
    <property type="entry name" value="CAT-like_dom_sf"/>
</dbReference>
<proteinExistence type="predicted"/>
<dbReference type="Pfam" id="PF00198">
    <property type="entry name" value="2-oxoacid_dh"/>
    <property type="match status" value="1"/>
</dbReference>
<dbReference type="PANTHER" id="PTHR23151">
    <property type="entry name" value="DIHYDROLIPOAMIDE ACETYL/SUCCINYL-TRANSFERASE-RELATED"/>
    <property type="match status" value="1"/>
</dbReference>
<dbReference type="EMBL" id="KN552589">
    <property type="protein sequence ID" value="KHJ90860.1"/>
    <property type="molecule type" value="Genomic_DNA"/>
</dbReference>
<dbReference type="GO" id="GO:0006086">
    <property type="term" value="P:pyruvate decarboxylation to acetyl-CoA"/>
    <property type="evidence" value="ECO:0007669"/>
    <property type="project" value="InterPro"/>
</dbReference>
<dbReference type="OrthoDB" id="537444at2759"/>
<dbReference type="GO" id="GO:0004742">
    <property type="term" value="F:dihydrolipoyllysine-residue acetyltransferase activity"/>
    <property type="evidence" value="ECO:0007669"/>
    <property type="project" value="TreeGrafter"/>
</dbReference>
<dbReference type="PANTHER" id="PTHR23151:SF90">
    <property type="entry name" value="DIHYDROLIPOYLLYSINE-RESIDUE ACETYLTRANSFERASE COMPONENT OF PYRUVATE DEHYDROGENASE COMPLEX, MITOCHONDRIAL-RELATED"/>
    <property type="match status" value="1"/>
</dbReference>
<dbReference type="CDD" id="cd02964">
    <property type="entry name" value="TryX_like_family"/>
    <property type="match status" value="1"/>
</dbReference>
<accession>A0A0B1T629</accession>
<dbReference type="Gene3D" id="3.30.559.10">
    <property type="entry name" value="Chloramphenicol acetyltransferase-like domain"/>
    <property type="match status" value="1"/>
</dbReference>
<dbReference type="Gene3D" id="3.40.30.10">
    <property type="entry name" value="Glutaredoxin"/>
    <property type="match status" value="1"/>
</dbReference>
<dbReference type="InterPro" id="IPR045257">
    <property type="entry name" value="E2/Pdx1"/>
</dbReference>
<dbReference type="SUPFAM" id="SSF52777">
    <property type="entry name" value="CoA-dependent acyltransferases"/>
    <property type="match status" value="1"/>
</dbReference>
<dbReference type="InterPro" id="IPR036249">
    <property type="entry name" value="Thioredoxin-like_sf"/>
</dbReference>